<evidence type="ECO:0000313" key="2">
    <source>
        <dbReference type="EMBL" id="KAL3538279.1"/>
    </source>
</evidence>
<gene>
    <name evidence="2" type="ORF">ACH5RR_001645</name>
</gene>
<dbReference type="Pfam" id="PF07734">
    <property type="entry name" value="FBA_1"/>
    <property type="match status" value="1"/>
</dbReference>
<comment type="caution">
    <text evidence="2">The sequence shown here is derived from an EMBL/GenBank/DDBJ whole genome shotgun (WGS) entry which is preliminary data.</text>
</comment>
<dbReference type="NCBIfam" id="TIGR01640">
    <property type="entry name" value="F_box_assoc_1"/>
    <property type="match status" value="1"/>
</dbReference>
<name>A0ABD3B591_9GENT</name>
<sequence>MACNIKEETVILSFDFNQEVFKEIALPNYENGKQEVVKFVGAFKGSLSVFISSPLSRTKRGSKYFDLWVMKDYGVVDSWTKMFTIKIDGGISRIFTFTKYDAEIVLQDKKKNVLVYNIDAGTIKYLETEEDPTNQELKLVTSENSLVLIEEQNEQFDHWEYYNPRIVEEDTDEEGMSYY</sequence>
<feature type="domain" description="F-box associated beta-propeller type 1" evidence="1">
    <location>
        <begin position="7"/>
        <end position="145"/>
    </location>
</feature>
<evidence type="ECO:0000313" key="3">
    <source>
        <dbReference type="Proteomes" id="UP001630127"/>
    </source>
</evidence>
<dbReference type="Proteomes" id="UP001630127">
    <property type="component" value="Unassembled WGS sequence"/>
</dbReference>
<dbReference type="InterPro" id="IPR006527">
    <property type="entry name" value="F-box-assoc_dom_typ1"/>
</dbReference>
<dbReference type="EMBL" id="JBJUIK010000001">
    <property type="protein sequence ID" value="KAL3538279.1"/>
    <property type="molecule type" value="Genomic_DNA"/>
</dbReference>
<organism evidence="2 3">
    <name type="scientific">Cinchona calisaya</name>
    <dbReference type="NCBI Taxonomy" id="153742"/>
    <lineage>
        <taxon>Eukaryota</taxon>
        <taxon>Viridiplantae</taxon>
        <taxon>Streptophyta</taxon>
        <taxon>Embryophyta</taxon>
        <taxon>Tracheophyta</taxon>
        <taxon>Spermatophyta</taxon>
        <taxon>Magnoliopsida</taxon>
        <taxon>eudicotyledons</taxon>
        <taxon>Gunneridae</taxon>
        <taxon>Pentapetalae</taxon>
        <taxon>asterids</taxon>
        <taxon>lamiids</taxon>
        <taxon>Gentianales</taxon>
        <taxon>Rubiaceae</taxon>
        <taxon>Cinchonoideae</taxon>
        <taxon>Cinchoneae</taxon>
        <taxon>Cinchona</taxon>
    </lineage>
</organism>
<reference evidence="2 3" key="1">
    <citation type="submission" date="2024-11" db="EMBL/GenBank/DDBJ databases">
        <title>A near-complete genome assembly of Cinchona calisaya.</title>
        <authorList>
            <person name="Lian D.C."/>
            <person name="Zhao X.W."/>
            <person name="Wei L."/>
        </authorList>
    </citation>
    <scope>NUCLEOTIDE SEQUENCE [LARGE SCALE GENOMIC DNA]</scope>
    <source>
        <tissue evidence="2">Nenye</tissue>
    </source>
</reference>
<dbReference type="InterPro" id="IPR017451">
    <property type="entry name" value="F-box-assoc_interact_dom"/>
</dbReference>
<evidence type="ECO:0000259" key="1">
    <source>
        <dbReference type="Pfam" id="PF07734"/>
    </source>
</evidence>
<accession>A0ABD3B591</accession>
<protein>
    <recommendedName>
        <fullName evidence="1">F-box associated beta-propeller type 1 domain-containing protein</fullName>
    </recommendedName>
</protein>
<keyword evidence="3" id="KW-1185">Reference proteome</keyword>
<dbReference type="AlphaFoldDB" id="A0ABD3B591"/>
<proteinExistence type="predicted"/>